<evidence type="ECO:0000313" key="1">
    <source>
        <dbReference type="EMBL" id="KAK8944109.1"/>
    </source>
</evidence>
<evidence type="ECO:0000313" key="2">
    <source>
        <dbReference type="Proteomes" id="UP001418222"/>
    </source>
</evidence>
<keyword evidence="2" id="KW-1185">Reference proteome</keyword>
<accession>A0AAP0G8C0</accession>
<comment type="caution">
    <text evidence="1">The sequence shown here is derived from an EMBL/GenBank/DDBJ whole genome shotgun (WGS) entry which is preliminary data.</text>
</comment>
<dbReference type="AlphaFoldDB" id="A0AAP0G8C0"/>
<sequence>MQLGSSLFHRLVLTRYTGLLWREGITRRDSPVWRLIREGAACHRPLIRWKIADGDSVDVLAHAWILDRPLSLWPTFADGDALNSLQVSALLLPSGGWDVFALSQFFGSALVEVVLQIPVHSSFPQDRPELYTRLSGRSVASLAYTTQFDGLVRTSAGYRS</sequence>
<protein>
    <submittedName>
        <fullName evidence="1">Uncharacterized protein</fullName>
    </submittedName>
</protein>
<reference evidence="1 2" key="1">
    <citation type="journal article" date="2022" name="Nat. Plants">
        <title>Genomes of leafy and leafless Platanthera orchids illuminate the evolution of mycoheterotrophy.</title>
        <authorList>
            <person name="Li M.H."/>
            <person name="Liu K.W."/>
            <person name="Li Z."/>
            <person name="Lu H.C."/>
            <person name="Ye Q.L."/>
            <person name="Zhang D."/>
            <person name="Wang J.Y."/>
            <person name="Li Y.F."/>
            <person name="Zhong Z.M."/>
            <person name="Liu X."/>
            <person name="Yu X."/>
            <person name="Liu D.K."/>
            <person name="Tu X.D."/>
            <person name="Liu B."/>
            <person name="Hao Y."/>
            <person name="Liao X.Y."/>
            <person name="Jiang Y.T."/>
            <person name="Sun W.H."/>
            <person name="Chen J."/>
            <person name="Chen Y.Q."/>
            <person name="Ai Y."/>
            <person name="Zhai J.W."/>
            <person name="Wu S.S."/>
            <person name="Zhou Z."/>
            <person name="Hsiao Y.Y."/>
            <person name="Wu W.L."/>
            <person name="Chen Y.Y."/>
            <person name="Lin Y.F."/>
            <person name="Hsu J.L."/>
            <person name="Li C.Y."/>
            <person name="Wang Z.W."/>
            <person name="Zhao X."/>
            <person name="Zhong W.Y."/>
            <person name="Ma X.K."/>
            <person name="Ma L."/>
            <person name="Huang J."/>
            <person name="Chen G.Z."/>
            <person name="Huang M.Z."/>
            <person name="Huang L."/>
            <person name="Peng D.H."/>
            <person name="Luo Y.B."/>
            <person name="Zou S.Q."/>
            <person name="Chen S.P."/>
            <person name="Lan S."/>
            <person name="Tsai W.C."/>
            <person name="Van de Peer Y."/>
            <person name="Liu Z.J."/>
        </authorList>
    </citation>
    <scope>NUCLEOTIDE SEQUENCE [LARGE SCALE GENOMIC DNA]</scope>
    <source>
        <strain evidence="1">Lor287</strain>
    </source>
</reference>
<dbReference type="Proteomes" id="UP001418222">
    <property type="component" value="Unassembled WGS sequence"/>
</dbReference>
<proteinExistence type="predicted"/>
<name>A0AAP0G8C0_9ASPA</name>
<gene>
    <name evidence="1" type="ORF">KSP39_PZI008306</name>
</gene>
<organism evidence="1 2">
    <name type="scientific">Platanthera zijinensis</name>
    <dbReference type="NCBI Taxonomy" id="2320716"/>
    <lineage>
        <taxon>Eukaryota</taxon>
        <taxon>Viridiplantae</taxon>
        <taxon>Streptophyta</taxon>
        <taxon>Embryophyta</taxon>
        <taxon>Tracheophyta</taxon>
        <taxon>Spermatophyta</taxon>
        <taxon>Magnoliopsida</taxon>
        <taxon>Liliopsida</taxon>
        <taxon>Asparagales</taxon>
        <taxon>Orchidaceae</taxon>
        <taxon>Orchidoideae</taxon>
        <taxon>Orchideae</taxon>
        <taxon>Orchidinae</taxon>
        <taxon>Platanthera</taxon>
    </lineage>
</organism>
<dbReference type="EMBL" id="JBBWWQ010000006">
    <property type="protein sequence ID" value="KAK8944109.1"/>
    <property type="molecule type" value="Genomic_DNA"/>
</dbReference>